<evidence type="ECO:0000259" key="8">
    <source>
        <dbReference type="Pfam" id="PF01416"/>
    </source>
</evidence>
<accession>A0A9D1KWA2</accession>
<feature type="binding site" evidence="4 6">
    <location>
        <position position="117"/>
    </location>
    <ligand>
        <name>substrate</name>
    </ligand>
</feature>
<reference evidence="9" key="1">
    <citation type="submission" date="2020-10" db="EMBL/GenBank/DDBJ databases">
        <authorList>
            <person name="Gilroy R."/>
        </authorList>
    </citation>
    <scope>NUCLEOTIDE SEQUENCE</scope>
    <source>
        <strain evidence="9">CHK187-14744</strain>
    </source>
</reference>
<evidence type="ECO:0000313" key="10">
    <source>
        <dbReference type="Proteomes" id="UP000824164"/>
    </source>
</evidence>
<keyword evidence="2 4" id="KW-0819">tRNA processing</keyword>
<dbReference type="FunFam" id="3.30.70.580:FF:000001">
    <property type="entry name" value="tRNA pseudouridine synthase A"/>
    <property type="match status" value="1"/>
</dbReference>
<dbReference type="InterPro" id="IPR020097">
    <property type="entry name" value="PsdUridine_synth_TruA_a/b_dom"/>
</dbReference>
<dbReference type="Pfam" id="PF01416">
    <property type="entry name" value="PseudoU_synth_1"/>
    <property type="match status" value="2"/>
</dbReference>
<name>A0A9D1KWA2_9FIRM</name>
<dbReference type="Gene3D" id="3.30.70.580">
    <property type="entry name" value="Pseudouridine synthase I, catalytic domain, N-terminal subdomain"/>
    <property type="match status" value="1"/>
</dbReference>
<comment type="function">
    <text evidence="4">Formation of pseudouridine at positions 38, 39 and 40 in the anticodon stem and loop of transfer RNAs.</text>
</comment>
<dbReference type="HAMAP" id="MF_00171">
    <property type="entry name" value="TruA"/>
    <property type="match status" value="1"/>
</dbReference>
<comment type="subunit">
    <text evidence="4">Homodimer.</text>
</comment>
<protein>
    <recommendedName>
        <fullName evidence="4">tRNA pseudouridine synthase A</fullName>
        <ecNumber evidence="4">5.4.99.12</ecNumber>
    </recommendedName>
    <alternativeName>
        <fullName evidence="4">tRNA pseudouridine(38-40) synthase</fullName>
    </alternativeName>
    <alternativeName>
        <fullName evidence="4">tRNA pseudouridylate synthase I</fullName>
    </alternativeName>
    <alternativeName>
        <fullName evidence="4">tRNA-uridine isomerase I</fullName>
    </alternativeName>
</protein>
<evidence type="ECO:0000256" key="1">
    <source>
        <dbReference type="ARBA" id="ARBA00009375"/>
    </source>
</evidence>
<dbReference type="EMBL" id="DVLT01000017">
    <property type="protein sequence ID" value="HIU02162.1"/>
    <property type="molecule type" value="Genomic_DNA"/>
</dbReference>
<evidence type="ECO:0000256" key="2">
    <source>
        <dbReference type="ARBA" id="ARBA00022694"/>
    </source>
</evidence>
<dbReference type="InterPro" id="IPR020095">
    <property type="entry name" value="PsdUridine_synth_TruA_C"/>
</dbReference>
<dbReference type="InterPro" id="IPR020094">
    <property type="entry name" value="TruA/RsuA/RluB/E/F_N"/>
</dbReference>
<evidence type="ECO:0000256" key="5">
    <source>
        <dbReference type="PIRSR" id="PIRSR001430-1"/>
    </source>
</evidence>
<gene>
    <name evidence="4 9" type="primary">truA</name>
    <name evidence="9" type="ORF">IAB63_02780</name>
</gene>
<keyword evidence="3 4" id="KW-0413">Isomerase</keyword>
<feature type="active site" description="Nucleophile" evidence="4 5">
    <location>
        <position position="59"/>
    </location>
</feature>
<dbReference type="GO" id="GO:0160147">
    <property type="term" value="F:tRNA pseudouridine(38-40) synthase activity"/>
    <property type="evidence" value="ECO:0007669"/>
    <property type="project" value="UniProtKB-EC"/>
</dbReference>
<dbReference type="SUPFAM" id="SSF55120">
    <property type="entry name" value="Pseudouridine synthase"/>
    <property type="match status" value="1"/>
</dbReference>
<dbReference type="PANTHER" id="PTHR11142">
    <property type="entry name" value="PSEUDOURIDYLATE SYNTHASE"/>
    <property type="match status" value="1"/>
</dbReference>
<dbReference type="InterPro" id="IPR020103">
    <property type="entry name" value="PsdUridine_synth_cat_dom_sf"/>
</dbReference>
<reference evidence="9" key="2">
    <citation type="journal article" date="2021" name="PeerJ">
        <title>Extensive microbial diversity within the chicken gut microbiome revealed by metagenomics and culture.</title>
        <authorList>
            <person name="Gilroy R."/>
            <person name="Ravi A."/>
            <person name="Getino M."/>
            <person name="Pursley I."/>
            <person name="Horton D.L."/>
            <person name="Alikhan N.F."/>
            <person name="Baker D."/>
            <person name="Gharbi K."/>
            <person name="Hall N."/>
            <person name="Watson M."/>
            <person name="Adriaenssens E.M."/>
            <person name="Foster-Nyarko E."/>
            <person name="Jarju S."/>
            <person name="Secka A."/>
            <person name="Antonio M."/>
            <person name="Oren A."/>
            <person name="Chaudhuri R.R."/>
            <person name="La Ragione R."/>
            <person name="Hildebrand F."/>
            <person name="Pallen M.J."/>
        </authorList>
    </citation>
    <scope>NUCLEOTIDE SEQUENCE</scope>
    <source>
        <strain evidence="9">CHK187-14744</strain>
    </source>
</reference>
<dbReference type="GO" id="GO:0031119">
    <property type="term" value="P:tRNA pseudouridine synthesis"/>
    <property type="evidence" value="ECO:0007669"/>
    <property type="project" value="UniProtKB-UniRule"/>
</dbReference>
<feature type="domain" description="Pseudouridine synthase I TruA alpha/beta" evidence="8">
    <location>
        <begin position="14"/>
        <end position="110"/>
    </location>
</feature>
<evidence type="ECO:0000256" key="3">
    <source>
        <dbReference type="ARBA" id="ARBA00023235"/>
    </source>
</evidence>
<evidence type="ECO:0000256" key="6">
    <source>
        <dbReference type="PIRSR" id="PIRSR001430-2"/>
    </source>
</evidence>
<evidence type="ECO:0000256" key="4">
    <source>
        <dbReference type="HAMAP-Rule" id="MF_00171"/>
    </source>
</evidence>
<comment type="caution">
    <text evidence="9">The sequence shown here is derived from an EMBL/GenBank/DDBJ whole genome shotgun (WGS) entry which is preliminary data.</text>
</comment>
<proteinExistence type="inferred from homology"/>
<feature type="domain" description="Pseudouridine synthase I TruA alpha/beta" evidence="8">
    <location>
        <begin position="150"/>
        <end position="251"/>
    </location>
</feature>
<dbReference type="CDD" id="cd02570">
    <property type="entry name" value="PseudoU_synth_EcTruA"/>
    <property type="match status" value="1"/>
</dbReference>
<sequence length="252" mass="28453">MDKGGKKVRRIRLIVAYDGTNYCGWQVQPNGISVQAVLQKTIEELVGEKIMLTGASRTDSGVHALGQVAVFDTTKPWPAERFTPALNQRLPRDIVIQSSDEVAADFHPRYRDTLKTYEYRILNRRTALPNERFDSYWVPQPLDVEAMAEAAKLLLGKHDFHNFCSLKTDVEDTVRTITHISVEKEGDMIRLRITGDGFLYNMVRIIVGGLLKVGFHKKTALDIRKSIESADRYVVGPTAPAHGLTLEKIQYL</sequence>
<dbReference type="GO" id="GO:0003723">
    <property type="term" value="F:RNA binding"/>
    <property type="evidence" value="ECO:0007669"/>
    <property type="project" value="InterPro"/>
</dbReference>
<comment type="similarity">
    <text evidence="1 4 7">Belongs to the tRNA pseudouridine synthase TruA family.</text>
</comment>
<evidence type="ECO:0000313" key="9">
    <source>
        <dbReference type="EMBL" id="HIU02162.1"/>
    </source>
</evidence>
<comment type="catalytic activity">
    <reaction evidence="4 7">
        <text>uridine(38/39/40) in tRNA = pseudouridine(38/39/40) in tRNA</text>
        <dbReference type="Rhea" id="RHEA:22376"/>
        <dbReference type="Rhea" id="RHEA-COMP:10085"/>
        <dbReference type="Rhea" id="RHEA-COMP:10087"/>
        <dbReference type="ChEBI" id="CHEBI:65314"/>
        <dbReference type="ChEBI" id="CHEBI:65315"/>
        <dbReference type="EC" id="5.4.99.12"/>
    </reaction>
</comment>
<organism evidence="9 10">
    <name type="scientific">Candidatus Onthocola gallistercoris</name>
    <dbReference type="NCBI Taxonomy" id="2840876"/>
    <lineage>
        <taxon>Bacteria</taxon>
        <taxon>Bacillati</taxon>
        <taxon>Bacillota</taxon>
        <taxon>Bacilli</taxon>
        <taxon>Candidatus Onthocola</taxon>
    </lineage>
</organism>
<comment type="caution">
    <text evidence="4">Lacks conserved residue(s) required for the propagation of feature annotation.</text>
</comment>
<dbReference type="InterPro" id="IPR001406">
    <property type="entry name" value="PsdUridine_synth_TruA"/>
</dbReference>
<dbReference type="PANTHER" id="PTHR11142:SF0">
    <property type="entry name" value="TRNA PSEUDOURIDINE SYNTHASE-LIKE 1"/>
    <property type="match status" value="1"/>
</dbReference>
<evidence type="ECO:0000256" key="7">
    <source>
        <dbReference type="RuleBase" id="RU003792"/>
    </source>
</evidence>
<dbReference type="Proteomes" id="UP000824164">
    <property type="component" value="Unassembled WGS sequence"/>
</dbReference>
<dbReference type="Gene3D" id="3.30.70.660">
    <property type="entry name" value="Pseudouridine synthase I, catalytic domain, C-terminal subdomain"/>
    <property type="match status" value="1"/>
</dbReference>
<dbReference type="PIRSF" id="PIRSF001430">
    <property type="entry name" value="tRNA_psdUrid_synth"/>
    <property type="match status" value="1"/>
</dbReference>
<dbReference type="AlphaFoldDB" id="A0A9D1KWA2"/>
<dbReference type="EC" id="5.4.99.12" evidence="4"/>
<dbReference type="NCBIfam" id="TIGR00071">
    <property type="entry name" value="hisT_truA"/>
    <property type="match status" value="1"/>
</dbReference>